<dbReference type="Pfam" id="PF02837">
    <property type="entry name" value="Glyco_hydro_2_N"/>
    <property type="match status" value="1"/>
</dbReference>
<evidence type="ECO:0000256" key="6">
    <source>
        <dbReference type="RuleBase" id="RU361154"/>
    </source>
</evidence>
<dbReference type="Proteomes" id="UP000051739">
    <property type="component" value="Unassembled WGS sequence"/>
</dbReference>
<dbReference type="Gene3D" id="2.60.120.260">
    <property type="entry name" value="Galactose-binding domain-like"/>
    <property type="match status" value="1"/>
</dbReference>
<dbReference type="SUPFAM" id="SSF51445">
    <property type="entry name" value="(Trans)glycosidases"/>
    <property type="match status" value="1"/>
</dbReference>
<dbReference type="Pfam" id="PF02836">
    <property type="entry name" value="Glyco_hydro_2_C"/>
    <property type="match status" value="1"/>
</dbReference>
<keyword evidence="4 6" id="KW-0378">Hydrolase</keyword>
<comment type="similarity">
    <text evidence="2 6">Belongs to the glycosyl hydrolase 2 family.</text>
</comment>
<evidence type="ECO:0000259" key="8">
    <source>
        <dbReference type="Pfam" id="PF02836"/>
    </source>
</evidence>
<dbReference type="InterPro" id="IPR006102">
    <property type="entry name" value="Ig-like_GH2"/>
</dbReference>
<evidence type="ECO:0000256" key="4">
    <source>
        <dbReference type="ARBA" id="ARBA00022801"/>
    </source>
</evidence>
<evidence type="ECO:0000256" key="2">
    <source>
        <dbReference type="ARBA" id="ARBA00007401"/>
    </source>
</evidence>
<keyword evidence="5 6" id="KW-0326">Glycosidase</keyword>
<reference evidence="10 11" key="1">
    <citation type="journal article" date="2015" name="Genome Announc.">
        <title>Expanding the biotechnology potential of lactobacilli through comparative genomics of 213 strains and associated genera.</title>
        <authorList>
            <person name="Sun Z."/>
            <person name="Harris H.M."/>
            <person name="McCann A."/>
            <person name="Guo C."/>
            <person name="Argimon S."/>
            <person name="Zhang W."/>
            <person name="Yang X."/>
            <person name="Jeffery I.B."/>
            <person name="Cooney J.C."/>
            <person name="Kagawa T.F."/>
            <person name="Liu W."/>
            <person name="Song Y."/>
            <person name="Salvetti E."/>
            <person name="Wrobel A."/>
            <person name="Rasinkangas P."/>
            <person name="Parkhill J."/>
            <person name="Rea M.C."/>
            <person name="O'Sullivan O."/>
            <person name="Ritari J."/>
            <person name="Douillard F.P."/>
            <person name="Paul Ross R."/>
            <person name="Yang R."/>
            <person name="Briner A.E."/>
            <person name="Felis G.E."/>
            <person name="de Vos W.M."/>
            <person name="Barrangou R."/>
            <person name="Klaenhammer T.R."/>
            <person name="Caufield P.W."/>
            <person name="Cui Y."/>
            <person name="Zhang H."/>
            <person name="O'Toole P.W."/>
        </authorList>
    </citation>
    <scope>NUCLEOTIDE SEQUENCE [LARGE SCALE GENOMIC DNA]</scope>
    <source>
        <strain evidence="10 11">DSM 16045</strain>
    </source>
</reference>
<evidence type="ECO:0000313" key="10">
    <source>
        <dbReference type="EMBL" id="KRM01334.1"/>
    </source>
</evidence>
<dbReference type="InterPro" id="IPR006101">
    <property type="entry name" value="Glyco_hydro_2"/>
</dbReference>
<keyword evidence="11" id="KW-1185">Reference proteome</keyword>
<dbReference type="EC" id="3.2.1.23" evidence="3"/>
<organism evidence="10 11">
    <name type="scientific">Limosilactobacillus gastricus DSM 16045</name>
    <dbReference type="NCBI Taxonomy" id="1423749"/>
    <lineage>
        <taxon>Bacteria</taxon>
        <taxon>Bacillati</taxon>
        <taxon>Bacillota</taxon>
        <taxon>Bacilli</taxon>
        <taxon>Lactobacillales</taxon>
        <taxon>Lactobacillaceae</taxon>
        <taxon>Limosilactobacillus</taxon>
    </lineage>
</organism>
<dbReference type="PANTHER" id="PTHR46323">
    <property type="entry name" value="BETA-GALACTOSIDASE"/>
    <property type="match status" value="1"/>
</dbReference>
<dbReference type="InterPro" id="IPR006104">
    <property type="entry name" value="Glyco_hydro_2_N"/>
</dbReference>
<dbReference type="InterPro" id="IPR017853">
    <property type="entry name" value="GH"/>
</dbReference>
<dbReference type="SUPFAM" id="SSF49303">
    <property type="entry name" value="beta-Galactosidase/glucuronidase domain"/>
    <property type="match status" value="1"/>
</dbReference>
<dbReference type="InterPro" id="IPR008979">
    <property type="entry name" value="Galactose-bd-like_sf"/>
</dbReference>
<dbReference type="PROSITE" id="PS00719">
    <property type="entry name" value="GLYCOSYL_HYDROL_F2_1"/>
    <property type="match status" value="1"/>
</dbReference>
<evidence type="ECO:0000259" key="9">
    <source>
        <dbReference type="Pfam" id="PF02837"/>
    </source>
</evidence>
<proteinExistence type="inferred from homology"/>
<dbReference type="PANTHER" id="PTHR46323:SF2">
    <property type="entry name" value="BETA-GALACTOSIDASE"/>
    <property type="match status" value="1"/>
</dbReference>
<dbReference type="GO" id="GO:0004565">
    <property type="term" value="F:beta-galactosidase activity"/>
    <property type="evidence" value="ECO:0007669"/>
    <property type="project" value="UniProtKB-EC"/>
</dbReference>
<gene>
    <name evidence="10" type="ORF">FC60_GL000691</name>
</gene>
<dbReference type="SUPFAM" id="SSF49785">
    <property type="entry name" value="Galactose-binding domain-like"/>
    <property type="match status" value="1"/>
</dbReference>
<dbReference type="PATRIC" id="fig|1423749.3.peg.697"/>
<dbReference type="InterPro" id="IPR050347">
    <property type="entry name" value="Bact_Beta-galactosidase"/>
</dbReference>
<dbReference type="GO" id="GO:0005990">
    <property type="term" value="P:lactose catabolic process"/>
    <property type="evidence" value="ECO:0007669"/>
    <property type="project" value="TreeGrafter"/>
</dbReference>
<dbReference type="InterPro" id="IPR013783">
    <property type="entry name" value="Ig-like_fold"/>
</dbReference>
<accession>A0A0R1VE07</accession>
<feature type="domain" description="Glycosyl hydrolases family 2 sugar binding" evidence="9">
    <location>
        <begin position="43"/>
        <end position="227"/>
    </location>
</feature>
<dbReference type="PRINTS" id="PR00132">
    <property type="entry name" value="GLHYDRLASE2"/>
</dbReference>
<comment type="catalytic activity">
    <reaction evidence="1">
        <text>Hydrolysis of terminal non-reducing beta-D-galactose residues in beta-D-galactosides.</text>
        <dbReference type="EC" id="3.2.1.23"/>
    </reaction>
</comment>
<dbReference type="InterPro" id="IPR023232">
    <property type="entry name" value="Glyco_hydro_2_AS"/>
</dbReference>
<evidence type="ECO:0000313" key="11">
    <source>
        <dbReference type="Proteomes" id="UP000051739"/>
    </source>
</evidence>
<comment type="caution">
    <text evidence="10">The sequence shown here is derived from an EMBL/GenBank/DDBJ whole genome shotgun (WGS) entry which is preliminary data.</text>
</comment>
<name>A0A0R1VE07_9LACO</name>
<feature type="domain" description="Glycoside hydrolase family 2 immunoglobulin-like beta-sandwich" evidence="7">
    <location>
        <begin position="230"/>
        <end position="329"/>
    </location>
</feature>
<evidence type="ECO:0000256" key="1">
    <source>
        <dbReference type="ARBA" id="ARBA00001412"/>
    </source>
</evidence>
<dbReference type="InterPro" id="IPR023230">
    <property type="entry name" value="Glyco_hydro_2_CS"/>
</dbReference>
<dbReference type="Gene3D" id="2.60.40.10">
    <property type="entry name" value="Immunoglobulins"/>
    <property type="match status" value="1"/>
</dbReference>
<dbReference type="GO" id="GO:0009341">
    <property type="term" value="C:beta-galactosidase complex"/>
    <property type="evidence" value="ECO:0007669"/>
    <property type="project" value="TreeGrafter"/>
</dbReference>
<feature type="domain" description="Glycoside hydrolase family 2 catalytic" evidence="8">
    <location>
        <begin position="333"/>
        <end position="622"/>
    </location>
</feature>
<dbReference type="PROSITE" id="PS00608">
    <property type="entry name" value="GLYCOSYL_HYDROL_F2_2"/>
    <property type="match status" value="1"/>
</dbReference>
<dbReference type="Gene3D" id="3.20.20.80">
    <property type="entry name" value="Glycosidases"/>
    <property type="match status" value="1"/>
</dbReference>
<dbReference type="AlphaFoldDB" id="A0A0R1VE07"/>
<protein>
    <recommendedName>
        <fullName evidence="3">beta-galactosidase</fullName>
        <ecNumber evidence="3">3.2.1.23</ecNumber>
    </recommendedName>
</protein>
<dbReference type="RefSeq" id="WP_056937714.1">
    <property type="nucleotide sequence ID" value="NZ_AZFN01000019.1"/>
</dbReference>
<dbReference type="InterPro" id="IPR006103">
    <property type="entry name" value="Glyco_hydro_2_cat"/>
</dbReference>
<evidence type="ECO:0000256" key="5">
    <source>
        <dbReference type="ARBA" id="ARBA00023295"/>
    </source>
</evidence>
<dbReference type="Pfam" id="PF00703">
    <property type="entry name" value="Glyco_hydro_2"/>
    <property type="match status" value="1"/>
</dbReference>
<dbReference type="InterPro" id="IPR036156">
    <property type="entry name" value="Beta-gal/glucu_dom_sf"/>
</dbReference>
<evidence type="ECO:0000256" key="3">
    <source>
        <dbReference type="ARBA" id="ARBA00012756"/>
    </source>
</evidence>
<dbReference type="EMBL" id="AZFN01000019">
    <property type="protein sequence ID" value="KRM01334.1"/>
    <property type="molecule type" value="Genomic_DNA"/>
</dbReference>
<sequence>MEASLKWLDDPTVFRVNQLPAHSDHQFFKNQEELEAGQSSYVQSLNGTWDFTFAKNPQVRPVNFWEVDADRSDFTTIEVPSEIELQNFAQINYINTLNPWSGKVYRRPAYSLGDDYEAAGSFSEGIDNTVGAYVRKFDLPIDWQGLDVHVMFEGVERAMYVWLNGHFIGYAEDSFTPSEFDLTPYLQNKNNVLAVEVFKHSTASWLEDQDMFRFSGIFRDVSLLALPASHVVDLKVDAPYDPANQQGQLGLALQLTNDADQVQVTLADPDGEPILETSLTANDQWQLPLHDLGMVQAWDNQQPVLYQLTLTVIKAGEVQEVIPQVVGFRQVMINDQAVLMLNGHRLVINGVNRHEWNCHRGRAIMYEDMLADLQTFHENNINAVRTCHYPDQLAWYDLCDRHGIYMMAENNLESHGTWQKMGAIEPSDNVPGSLPQWHDVVIDRARSNYELLKNHPAILFWSLGNESYAGDNIADMNAFYKEHDPSRLVHYEGVCHTPEYRDRISDFESWMYLPPTKVAEYLANNPDKPFIECEYMHSMGNSVGGLGSYNDLIDQYPQYCGGFIWDFIDQAIEVTDPVTGQKSMRYGGDFDDRHADYEFAGDGIMFANRQPKPAMQEVKYYYGLH</sequence>
<evidence type="ECO:0000259" key="7">
    <source>
        <dbReference type="Pfam" id="PF00703"/>
    </source>
</evidence>